<dbReference type="InterPro" id="IPR049492">
    <property type="entry name" value="BD-FAE-like_dom"/>
</dbReference>
<evidence type="ECO:0000313" key="4">
    <source>
        <dbReference type="EMBL" id="KRM78056.1"/>
    </source>
</evidence>
<dbReference type="AlphaFoldDB" id="A0A0R2BFA6"/>
<sequence length="296" mass="32392">MKIIKETLADDAKAYLKGYIRSADDTSAHENYPAVIVVPGGSYTHIPEQQAETLALAFANLGYQSFYLRYHFIGEKTPLLPAPVVDLARAVALIRNHAEEWHIDPTTIVLAGFSVGGHIVSLYSDYWQTDQLRTQAGSTGTDLQPQAVILGYPVISPLLGFPTDEATLAIWTAAPETVAADQHVSEQNPPTFIWVTADDPLVPAKNSLAYAAALAEHQVPYELHVFHHGPHGMALANHLTAWKRDADQPHVAHWLTLANEWLNDTLSQSDQGSAIRNDQGSRQIDRQSADAASKHA</sequence>
<dbReference type="Pfam" id="PF20434">
    <property type="entry name" value="BD-FAE"/>
    <property type="match status" value="1"/>
</dbReference>
<dbReference type="Gene3D" id="3.40.50.1820">
    <property type="entry name" value="alpha/beta hydrolase"/>
    <property type="match status" value="1"/>
</dbReference>
<dbReference type="PANTHER" id="PTHR48081:SF6">
    <property type="entry name" value="PEPTIDASE S9 PROLYL OLIGOPEPTIDASE CATALYTIC DOMAIN-CONTAINING PROTEIN"/>
    <property type="match status" value="1"/>
</dbReference>
<dbReference type="GO" id="GO:0016787">
    <property type="term" value="F:hydrolase activity"/>
    <property type="evidence" value="ECO:0007669"/>
    <property type="project" value="UniProtKB-KW"/>
</dbReference>
<organism evidence="4 5">
    <name type="scientific">Secundilactobacillus collinoides DSM 20515 = JCM 1123</name>
    <dbReference type="NCBI Taxonomy" id="1423733"/>
    <lineage>
        <taxon>Bacteria</taxon>
        <taxon>Bacillati</taxon>
        <taxon>Bacillota</taxon>
        <taxon>Bacilli</taxon>
        <taxon>Lactobacillales</taxon>
        <taxon>Lactobacillaceae</taxon>
        <taxon>Secundilactobacillus</taxon>
    </lineage>
</organism>
<reference evidence="4 5" key="1">
    <citation type="journal article" date="2015" name="Genome Announc.">
        <title>Expanding the biotechnology potential of lactobacilli through comparative genomics of 213 strains and associated genera.</title>
        <authorList>
            <person name="Sun Z."/>
            <person name="Harris H.M."/>
            <person name="McCann A."/>
            <person name="Guo C."/>
            <person name="Argimon S."/>
            <person name="Zhang W."/>
            <person name="Yang X."/>
            <person name="Jeffery I.B."/>
            <person name="Cooney J.C."/>
            <person name="Kagawa T.F."/>
            <person name="Liu W."/>
            <person name="Song Y."/>
            <person name="Salvetti E."/>
            <person name="Wrobel A."/>
            <person name="Rasinkangas P."/>
            <person name="Parkhill J."/>
            <person name="Rea M.C."/>
            <person name="O'Sullivan O."/>
            <person name="Ritari J."/>
            <person name="Douillard F.P."/>
            <person name="Paul Ross R."/>
            <person name="Yang R."/>
            <person name="Briner A.E."/>
            <person name="Felis G.E."/>
            <person name="de Vos W.M."/>
            <person name="Barrangou R."/>
            <person name="Klaenhammer T.R."/>
            <person name="Caufield P.W."/>
            <person name="Cui Y."/>
            <person name="Zhang H."/>
            <person name="O'Toole P.W."/>
        </authorList>
    </citation>
    <scope>NUCLEOTIDE SEQUENCE [LARGE SCALE GENOMIC DNA]</scope>
    <source>
        <strain evidence="4 5">DSM 20515</strain>
    </source>
</reference>
<comment type="caution">
    <text evidence="4">The sequence shown here is derived from an EMBL/GenBank/DDBJ whole genome shotgun (WGS) entry which is preliminary data.</text>
</comment>
<proteinExistence type="predicted"/>
<feature type="domain" description="BD-FAE-like" evidence="3">
    <location>
        <begin position="27"/>
        <end position="213"/>
    </location>
</feature>
<dbReference type="PATRIC" id="fig|1423733.4.peg.83"/>
<protein>
    <submittedName>
        <fullName evidence="4">Esterase lipase</fullName>
    </submittedName>
</protein>
<dbReference type="PANTHER" id="PTHR48081">
    <property type="entry name" value="AB HYDROLASE SUPERFAMILY PROTEIN C4A8.06C"/>
    <property type="match status" value="1"/>
</dbReference>
<dbReference type="InterPro" id="IPR029058">
    <property type="entry name" value="AB_hydrolase_fold"/>
</dbReference>
<evidence type="ECO:0000313" key="5">
    <source>
        <dbReference type="Proteomes" id="UP000051845"/>
    </source>
</evidence>
<feature type="compositionally biased region" description="Polar residues" evidence="2">
    <location>
        <begin position="269"/>
        <end position="282"/>
    </location>
</feature>
<dbReference type="Proteomes" id="UP000051845">
    <property type="component" value="Unassembled WGS sequence"/>
</dbReference>
<evidence type="ECO:0000256" key="2">
    <source>
        <dbReference type="SAM" id="MobiDB-lite"/>
    </source>
</evidence>
<dbReference type="RefSeq" id="WP_082620105.1">
    <property type="nucleotide sequence ID" value="NZ_AYYR01000001.1"/>
</dbReference>
<evidence type="ECO:0000256" key="1">
    <source>
        <dbReference type="ARBA" id="ARBA00022801"/>
    </source>
</evidence>
<name>A0A0R2BFA6_SECCO</name>
<dbReference type="InterPro" id="IPR050300">
    <property type="entry name" value="GDXG_lipolytic_enzyme"/>
</dbReference>
<dbReference type="EMBL" id="AYYR01000001">
    <property type="protein sequence ID" value="KRM78056.1"/>
    <property type="molecule type" value="Genomic_DNA"/>
</dbReference>
<dbReference type="SUPFAM" id="SSF53474">
    <property type="entry name" value="alpha/beta-Hydrolases"/>
    <property type="match status" value="1"/>
</dbReference>
<keyword evidence="1" id="KW-0378">Hydrolase</keyword>
<evidence type="ECO:0000259" key="3">
    <source>
        <dbReference type="Pfam" id="PF20434"/>
    </source>
</evidence>
<feature type="region of interest" description="Disordered" evidence="2">
    <location>
        <begin position="269"/>
        <end position="296"/>
    </location>
</feature>
<gene>
    <name evidence="4" type="ORF">FC82_GL000082</name>
</gene>
<accession>A0A0R2BFA6</accession>